<feature type="region of interest" description="Disordered" evidence="1">
    <location>
        <begin position="108"/>
        <end position="128"/>
    </location>
</feature>
<gene>
    <name evidence="2" type="ORF">M917_1950</name>
</gene>
<proteinExistence type="predicted"/>
<dbReference type="STRING" id="1354303.M917_1950"/>
<comment type="caution">
    <text evidence="2">The sequence shown here is derived from an EMBL/GenBank/DDBJ whole genome shotgun (WGS) entry which is preliminary data.</text>
</comment>
<protein>
    <recommendedName>
        <fullName evidence="4">DUF2939 domain-containing protein</fullName>
    </recommendedName>
</protein>
<dbReference type="InterPro" id="IPR021330">
    <property type="entry name" value="DUF2939"/>
</dbReference>
<dbReference type="Pfam" id="PF11159">
    <property type="entry name" value="DUF2939"/>
    <property type="match status" value="1"/>
</dbReference>
<feature type="compositionally biased region" description="Polar residues" evidence="1">
    <location>
        <begin position="114"/>
        <end position="128"/>
    </location>
</feature>
<organism evidence="2 3">
    <name type="scientific">Psychrobacter aquaticus CMS 56</name>
    <dbReference type="NCBI Taxonomy" id="1354303"/>
    <lineage>
        <taxon>Bacteria</taxon>
        <taxon>Pseudomonadati</taxon>
        <taxon>Pseudomonadota</taxon>
        <taxon>Gammaproteobacteria</taxon>
        <taxon>Moraxellales</taxon>
        <taxon>Moraxellaceae</taxon>
        <taxon>Psychrobacter</taxon>
    </lineage>
</organism>
<evidence type="ECO:0000313" key="2">
    <source>
        <dbReference type="EMBL" id="ERL55217.1"/>
    </source>
</evidence>
<dbReference type="EMBL" id="AUSW01000033">
    <property type="protein sequence ID" value="ERL55217.1"/>
    <property type="molecule type" value="Genomic_DNA"/>
</dbReference>
<keyword evidence="3" id="KW-1185">Reference proteome</keyword>
<dbReference type="PATRIC" id="fig|1354303.4.peg.1915"/>
<reference evidence="2 3" key="1">
    <citation type="journal article" date="2013" name="Genome Announc.">
        <title>Draft Genome Sequence of Psychrobacter aquaticus Strain CMS 56T, Isolated from a Cyanobacterial Mat Sample Collected from Water Bodies in the McMurdo Dry Valley Region of Antarctica.</title>
        <authorList>
            <person name="Reddy G.S."/>
            <person name="Ara S."/>
            <person name="Singh A."/>
            <person name="Kumar Pinnaka A."/>
            <person name="Shivaji S."/>
        </authorList>
    </citation>
    <scope>NUCLEOTIDE SEQUENCE [LARGE SCALE GENOMIC DNA]</scope>
    <source>
        <strain evidence="2 3">CMS 56</strain>
    </source>
</reference>
<sequence>MKKTSILIAGLLVLIAGYLYASPYLALNSIKNAAKARDAEKLSSYIDFPSVKQGVKEQIKAKFATEMIANENSDGFEALGSMLATAMIDPLVDGLITPEGIAAMMSEKQDQDSTEAASTQEESNKSNNLEYETGYDSFSDFHVNINNAESDKTVKVMLHRDGLSWKIIDIDFPLNDF</sequence>
<dbReference type="RefSeq" id="WP_021814575.1">
    <property type="nucleotide sequence ID" value="NZ_AUSW01000033.1"/>
</dbReference>
<evidence type="ECO:0008006" key="4">
    <source>
        <dbReference type="Google" id="ProtNLM"/>
    </source>
</evidence>
<accession>U4T2J2</accession>
<evidence type="ECO:0000313" key="3">
    <source>
        <dbReference type="Proteomes" id="UP000016761"/>
    </source>
</evidence>
<dbReference type="eggNOG" id="ENOG50330RP">
    <property type="taxonomic scope" value="Bacteria"/>
</dbReference>
<dbReference type="AlphaFoldDB" id="U4T2J2"/>
<name>U4T2J2_9GAMM</name>
<evidence type="ECO:0000256" key="1">
    <source>
        <dbReference type="SAM" id="MobiDB-lite"/>
    </source>
</evidence>
<dbReference type="Proteomes" id="UP000016761">
    <property type="component" value="Unassembled WGS sequence"/>
</dbReference>